<dbReference type="EMBL" id="BNCP01000100">
    <property type="protein sequence ID" value="GIL93401.1"/>
    <property type="molecule type" value="Genomic_DNA"/>
</dbReference>
<accession>A0A8J4G203</accession>
<protein>
    <submittedName>
        <fullName evidence="1">Uncharacterized protein</fullName>
    </submittedName>
</protein>
<sequence>MPGLDQIKSDMTGKAPSRFRRNFKIATANRFDPTQPSFLCPHLDDFGAVREGGGGFILKRRYTGGHPAAQPLQGRDTVAVSRELCTAAGRRRTRERFPAGKVQSLRCRPCSS</sequence>
<comment type="caution">
    <text evidence="1">The sequence shown here is derived from an EMBL/GenBank/DDBJ whole genome shotgun (WGS) entry which is preliminary data.</text>
</comment>
<keyword evidence="2" id="KW-1185">Reference proteome</keyword>
<name>A0A8J4G203_9CHLO</name>
<reference evidence="1" key="1">
    <citation type="journal article" date="2021" name="Proc. Natl. Acad. Sci. U.S.A.">
        <title>Three genomes in the algal genus Volvox reveal the fate of a haploid sex-determining region after a transition to homothallism.</title>
        <authorList>
            <person name="Yamamoto K."/>
            <person name="Hamaji T."/>
            <person name="Kawai-Toyooka H."/>
            <person name="Matsuzaki R."/>
            <person name="Takahashi F."/>
            <person name="Nishimura Y."/>
            <person name="Kawachi M."/>
            <person name="Noguchi H."/>
            <person name="Minakuchi Y."/>
            <person name="Umen J.G."/>
            <person name="Toyoda A."/>
            <person name="Nozaki H."/>
        </authorList>
    </citation>
    <scope>NUCLEOTIDE SEQUENCE</scope>
    <source>
        <strain evidence="1">NIES-3786</strain>
    </source>
</reference>
<proteinExistence type="predicted"/>
<evidence type="ECO:0000313" key="1">
    <source>
        <dbReference type="EMBL" id="GIL93401.1"/>
    </source>
</evidence>
<organism evidence="1 2">
    <name type="scientific">Volvox reticuliferus</name>
    <dbReference type="NCBI Taxonomy" id="1737510"/>
    <lineage>
        <taxon>Eukaryota</taxon>
        <taxon>Viridiplantae</taxon>
        <taxon>Chlorophyta</taxon>
        <taxon>core chlorophytes</taxon>
        <taxon>Chlorophyceae</taxon>
        <taxon>CS clade</taxon>
        <taxon>Chlamydomonadales</taxon>
        <taxon>Volvocaceae</taxon>
        <taxon>Volvox</taxon>
    </lineage>
</organism>
<gene>
    <name evidence="1" type="ORF">Vretifemale_20803</name>
</gene>
<evidence type="ECO:0000313" key="2">
    <source>
        <dbReference type="Proteomes" id="UP000747110"/>
    </source>
</evidence>
<dbReference type="Proteomes" id="UP000747110">
    <property type="component" value="Unassembled WGS sequence"/>
</dbReference>
<dbReference type="AlphaFoldDB" id="A0A8J4G203"/>